<dbReference type="Gene3D" id="3.40.50.170">
    <property type="entry name" value="Formyl transferase, N-terminal domain"/>
    <property type="match status" value="1"/>
</dbReference>
<dbReference type="PROSITE" id="PS00373">
    <property type="entry name" value="GART"/>
    <property type="match status" value="1"/>
</dbReference>
<dbReference type="STRING" id="1120989.SAMN02745227_01579"/>
<sequence>MIFKTSIFNGNDKVISGKKRLVVLASGEGTNFGALLDAQDQYQGEIVALVVDRECNAVKRAESKGIPVIKVLAKDCKDKGEFNKKLLQELENLNGHYYLLAGFMRILPPEIVRRFPKRLINIHPSLLPAFPGVDGIKKAYEYGVKYTGCTVHFVDEGVDTGPIIAQRVVAIEEGDTLETLKEKIQQLEHQLYVEVVKLLCSKKVVVNGRKVEFIKEDC</sequence>
<dbReference type="InterPro" id="IPR004607">
    <property type="entry name" value="GART"/>
</dbReference>
<dbReference type="AlphaFoldDB" id="A0A1M6PX20"/>
<evidence type="ECO:0000256" key="3">
    <source>
        <dbReference type="ARBA" id="ARBA00022755"/>
    </source>
</evidence>
<dbReference type="RefSeq" id="WP_072907711.1">
    <property type="nucleotide sequence ID" value="NZ_FRAI01000017.1"/>
</dbReference>
<evidence type="ECO:0000256" key="4">
    <source>
        <dbReference type="ARBA" id="ARBA00038440"/>
    </source>
</evidence>
<reference evidence="9" key="1">
    <citation type="submission" date="2016-11" db="EMBL/GenBank/DDBJ databases">
        <authorList>
            <person name="Varghese N."/>
            <person name="Submissions S."/>
        </authorList>
    </citation>
    <scope>NUCLEOTIDE SEQUENCE [LARGE SCALE GENOMIC DNA]</scope>
    <source>
        <strain evidence="9">DSM 14826</strain>
    </source>
</reference>
<accession>A0A1M6PX20</accession>
<dbReference type="EMBL" id="FRAI01000017">
    <property type="protein sequence ID" value="SHK12499.1"/>
    <property type="molecule type" value="Genomic_DNA"/>
</dbReference>
<name>A0A1M6PX20_9FIRM</name>
<evidence type="ECO:0000313" key="8">
    <source>
        <dbReference type="EMBL" id="SHK12499.1"/>
    </source>
</evidence>
<evidence type="ECO:0000256" key="5">
    <source>
        <dbReference type="ARBA" id="ARBA00047664"/>
    </source>
</evidence>
<keyword evidence="3 6" id="KW-0658">Purine biosynthesis</keyword>
<dbReference type="GO" id="GO:0004644">
    <property type="term" value="F:phosphoribosylglycinamide formyltransferase activity"/>
    <property type="evidence" value="ECO:0007669"/>
    <property type="project" value="UniProtKB-UniRule"/>
</dbReference>
<feature type="active site" description="Proton donor" evidence="6">
    <location>
        <position position="123"/>
    </location>
</feature>
<comment type="catalytic activity">
    <reaction evidence="5 6">
        <text>N(1)-(5-phospho-beta-D-ribosyl)glycinamide + (6R)-10-formyltetrahydrofolate = N(2)-formyl-N(1)-(5-phospho-beta-D-ribosyl)glycinamide + (6S)-5,6,7,8-tetrahydrofolate + H(+)</text>
        <dbReference type="Rhea" id="RHEA:15053"/>
        <dbReference type="ChEBI" id="CHEBI:15378"/>
        <dbReference type="ChEBI" id="CHEBI:57453"/>
        <dbReference type="ChEBI" id="CHEBI:143788"/>
        <dbReference type="ChEBI" id="CHEBI:147286"/>
        <dbReference type="ChEBI" id="CHEBI:195366"/>
        <dbReference type="EC" id="2.1.2.2"/>
    </reaction>
</comment>
<dbReference type="CDD" id="cd08645">
    <property type="entry name" value="FMT_core_GART"/>
    <property type="match status" value="1"/>
</dbReference>
<evidence type="ECO:0000313" key="9">
    <source>
        <dbReference type="Proteomes" id="UP000243547"/>
    </source>
</evidence>
<comment type="similarity">
    <text evidence="4 6">Belongs to the GART family.</text>
</comment>
<dbReference type="SUPFAM" id="SSF53328">
    <property type="entry name" value="Formyltransferase"/>
    <property type="match status" value="1"/>
</dbReference>
<evidence type="ECO:0000256" key="2">
    <source>
        <dbReference type="ARBA" id="ARBA00022679"/>
    </source>
</evidence>
<feature type="binding site" evidence="6">
    <location>
        <position position="121"/>
    </location>
    <ligand>
        <name>(6R)-10-formyltetrahydrofolate</name>
        <dbReference type="ChEBI" id="CHEBI:195366"/>
    </ligand>
</feature>
<gene>
    <name evidence="6" type="primary">purN</name>
    <name evidence="8" type="ORF">SAMN02745227_01579</name>
</gene>
<protein>
    <recommendedName>
        <fullName evidence="6">Phosphoribosylglycinamide formyltransferase</fullName>
        <ecNumber evidence="6">2.1.2.2</ecNumber>
    </recommendedName>
    <alternativeName>
        <fullName evidence="6">5'-phosphoribosylglycinamide transformylase</fullName>
    </alternativeName>
    <alternativeName>
        <fullName evidence="6">GAR transformylase</fullName>
        <shortName evidence="6">GART</shortName>
    </alternativeName>
</protein>
<dbReference type="HAMAP" id="MF_01930">
    <property type="entry name" value="PurN"/>
    <property type="match status" value="1"/>
</dbReference>
<dbReference type="GO" id="GO:0006189">
    <property type="term" value="P:'de novo' IMP biosynthetic process"/>
    <property type="evidence" value="ECO:0007669"/>
    <property type="project" value="UniProtKB-UniRule"/>
</dbReference>
<evidence type="ECO:0000256" key="6">
    <source>
        <dbReference type="HAMAP-Rule" id="MF_01930"/>
    </source>
</evidence>
<dbReference type="EC" id="2.1.2.2" evidence="6"/>
<feature type="domain" description="Formyl transferase N-terminal" evidence="7">
    <location>
        <begin position="19"/>
        <end position="196"/>
    </location>
</feature>
<dbReference type="UniPathway" id="UPA00074">
    <property type="reaction ID" value="UER00126"/>
</dbReference>
<dbReference type="NCBIfam" id="TIGR00639">
    <property type="entry name" value="PurN"/>
    <property type="match status" value="1"/>
</dbReference>
<feature type="site" description="Raises pKa of active site His" evidence="6">
    <location>
        <position position="159"/>
    </location>
</feature>
<comment type="function">
    <text evidence="6">Catalyzes the transfer of a formyl group from 10-formyltetrahydrofolate to 5-phospho-ribosyl-glycinamide (GAR), producing 5-phospho-ribosyl-N-formylglycinamide (FGAR) and tetrahydrofolate.</text>
</comment>
<keyword evidence="2 6" id="KW-0808">Transferase</keyword>
<dbReference type="InterPro" id="IPR002376">
    <property type="entry name" value="Formyl_transf_N"/>
</dbReference>
<dbReference type="InterPro" id="IPR001555">
    <property type="entry name" value="GART_AS"/>
</dbReference>
<dbReference type="Pfam" id="PF00551">
    <property type="entry name" value="Formyl_trans_N"/>
    <property type="match status" value="1"/>
</dbReference>
<evidence type="ECO:0000259" key="7">
    <source>
        <dbReference type="Pfam" id="PF00551"/>
    </source>
</evidence>
<feature type="binding site" evidence="6">
    <location>
        <begin position="29"/>
        <end position="31"/>
    </location>
    <ligand>
        <name>N(1)-(5-phospho-beta-D-ribosyl)glycinamide</name>
        <dbReference type="ChEBI" id="CHEBI:143788"/>
    </ligand>
</feature>
<dbReference type="PANTHER" id="PTHR43369">
    <property type="entry name" value="PHOSPHORIBOSYLGLYCINAMIDE FORMYLTRANSFERASE"/>
    <property type="match status" value="1"/>
</dbReference>
<evidence type="ECO:0000256" key="1">
    <source>
        <dbReference type="ARBA" id="ARBA00005054"/>
    </source>
</evidence>
<dbReference type="InterPro" id="IPR036477">
    <property type="entry name" value="Formyl_transf_N_sf"/>
</dbReference>
<proteinExistence type="inferred from homology"/>
<dbReference type="GO" id="GO:0005829">
    <property type="term" value="C:cytosol"/>
    <property type="evidence" value="ECO:0007669"/>
    <property type="project" value="TreeGrafter"/>
</dbReference>
<feature type="binding site" evidence="6">
    <location>
        <begin position="104"/>
        <end position="107"/>
    </location>
    <ligand>
        <name>(6R)-10-formyltetrahydrofolate</name>
        <dbReference type="ChEBI" id="CHEBI:195366"/>
    </ligand>
</feature>
<dbReference type="Proteomes" id="UP000243547">
    <property type="component" value="Unassembled WGS sequence"/>
</dbReference>
<dbReference type="PANTHER" id="PTHR43369:SF2">
    <property type="entry name" value="PHOSPHORIBOSYLGLYCINAMIDE FORMYLTRANSFERASE"/>
    <property type="match status" value="1"/>
</dbReference>
<dbReference type="OrthoDB" id="9806170at2"/>
<feature type="binding site" evidence="6">
    <location>
        <position position="77"/>
    </location>
    <ligand>
        <name>(6R)-10-formyltetrahydrofolate</name>
        <dbReference type="ChEBI" id="CHEBI:195366"/>
    </ligand>
</feature>
<comment type="pathway">
    <text evidence="1 6">Purine metabolism; IMP biosynthesis via de novo pathway; N(2)-formyl-N(1)-(5-phospho-D-ribosyl)glycinamide from N(1)-(5-phospho-D-ribosyl)glycinamide (10-formyl THF route): step 1/1.</text>
</comment>
<keyword evidence="9" id="KW-1185">Reference proteome</keyword>
<organism evidence="8 9">
    <name type="scientific">Anaerobranca californiensis DSM 14826</name>
    <dbReference type="NCBI Taxonomy" id="1120989"/>
    <lineage>
        <taxon>Bacteria</taxon>
        <taxon>Bacillati</taxon>
        <taxon>Bacillota</taxon>
        <taxon>Clostridia</taxon>
        <taxon>Eubacteriales</taxon>
        <taxon>Proteinivoracaceae</taxon>
        <taxon>Anaerobranca</taxon>
    </lineage>
</organism>